<organism evidence="3">
    <name type="scientific">Lynceus sp. MCZ IZ 141354</name>
    <dbReference type="NCBI Taxonomy" id="1930659"/>
    <lineage>
        <taxon>Eukaryota</taxon>
        <taxon>Metazoa</taxon>
        <taxon>Ecdysozoa</taxon>
        <taxon>Arthropoda</taxon>
        <taxon>Crustacea</taxon>
        <taxon>Branchiopoda</taxon>
        <taxon>Diplostraca</taxon>
        <taxon>Laevicaudata</taxon>
        <taxon>Lynceidae</taxon>
        <taxon>Lynceus</taxon>
    </lineage>
</organism>
<dbReference type="SUPFAM" id="SSF52540">
    <property type="entry name" value="P-loop containing nucleoside triphosphate hydrolases"/>
    <property type="match status" value="1"/>
</dbReference>
<dbReference type="AlphaFoldDB" id="A0A9N6WRM4"/>
<sequence>MEKEPVKDQVPRSMSTSCQLVTEELVFQETLTQFLLEQPDFYVIACVGLPGVGKSTLMRQLSGCPTSFSLLTRDKITNAEPGTLGIEAFVTSDRVVWIDCQPLMSAGVAERDIARSRETYKENLGSEALTLSATTEVLALHTLAFIYCVADVVLVVQDHFPNPHLIRLLQTAEMLKPNLSVDESTVDHLPNLVFIHQGKQHMSTKSMNEFYHRCFQTSRLRYKSKLNQFVGKPADGQTNLVILPDDSFAFKQIIDQLRCGLLALPKLTLNPLALSEKTWLMFAHKAWETVRKSALINEYSRLLP</sequence>
<comment type="similarity">
    <text evidence="1">Belongs to the SMG9 family.</text>
</comment>
<dbReference type="PANTHER" id="PTHR14270:SF0">
    <property type="entry name" value="NONSENSE-MEDIATED MRNA DECAY FACTOR SMG9"/>
    <property type="match status" value="1"/>
</dbReference>
<dbReference type="InterPro" id="IPR027417">
    <property type="entry name" value="P-loop_NTPase"/>
</dbReference>
<reference evidence="3" key="1">
    <citation type="submission" date="2021-04" db="EMBL/GenBank/DDBJ databases">
        <authorList>
            <person name="Cornetti L."/>
        </authorList>
    </citation>
    <scope>NUCLEOTIDE SEQUENCE</scope>
</reference>
<evidence type="ECO:0000256" key="2">
    <source>
        <dbReference type="ARBA" id="ARBA00023161"/>
    </source>
</evidence>
<dbReference type="EMBL" id="OC989196">
    <property type="protein sequence ID" value="CAG4645851.1"/>
    <property type="molecule type" value="Genomic_DNA"/>
</dbReference>
<evidence type="ECO:0000313" key="3">
    <source>
        <dbReference type="EMBL" id="CAG4645851.1"/>
    </source>
</evidence>
<dbReference type="GO" id="GO:0000184">
    <property type="term" value="P:nuclear-transcribed mRNA catabolic process, nonsense-mediated decay"/>
    <property type="evidence" value="ECO:0007669"/>
    <property type="project" value="UniProtKB-KW"/>
</dbReference>
<dbReference type="PANTHER" id="PTHR14270">
    <property type="entry name" value="NONSENSE-MEDIATED MRNA DECAY FACTOR SMG9"/>
    <property type="match status" value="1"/>
</dbReference>
<proteinExistence type="inferred from homology"/>
<dbReference type="InterPro" id="IPR039177">
    <property type="entry name" value="SMG9"/>
</dbReference>
<protein>
    <submittedName>
        <fullName evidence="3">EOG090X0EPT</fullName>
    </submittedName>
</protein>
<dbReference type="Gene3D" id="3.40.50.300">
    <property type="entry name" value="P-loop containing nucleotide triphosphate hydrolases"/>
    <property type="match status" value="1"/>
</dbReference>
<evidence type="ECO:0000256" key="1">
    <source>
        <dbReference type="ARBA" id="ARBA00007712"/>
    </source>
</evidence>
<gene>
    <name evidence="3" type="primary">EOG090X0EPT</name>
</gene>
<name>A0A9N6WRM4_9CRUS</name>
<keyword evidence="2" id="KW-0866">Nonsense-mediated mRNA decay</keyword>
<accession>A0A9N6WRM4</accession>